<evidence type="ECO:0000256" key="2">
    <source>
        <dbReference type="SAM" id="MobiDB-lite"/>
    </source>
</evidence>
<reference evidence="3" key="1">
    <citation type="submission" date="2021-04" db="EMBL/GenBank/DDBJ databases">
        <authorList>
            <person name="Tunstrom K."/>
        </authorList>
    </citation>
    <scope>NUCLEOTIDE SEQUENCE</scope>
</reference>
<dbReference type="OrthoDB" id="7395641at2759"/>
<organism evidence="3 4">
    <name type="scientific">Parnassius apollo</name>
    <name type="common">Apollo butterfly</name>
    <name type="synonym">Papilio apollo</name>
    <dbReference type="NCBI Taxonomy" id="110799"/>
    <lineage>
        <taxon>Eukaryota</taxon>
        <taxon>Metazoa</taxon>
        <taxon>Ecdysozoa</taxon>
        <taxon>Arthropoda</taxon>
        <taxon>Hexapoda</taxon>
        <taxon>Insecta</taxon>
        <taxon>Pterygota</taxon>
        <taxon>Neoptera</taxon>
        <taxon>Endopterygota</taxon>
        <taxon>Lepidoptera</taxon>
        <taxon>Glossata</taxon>
        <taxon>Ditrysia</taxon>
        <taxon>Papilionoidea</taxon>
        <taxon>Papilionidae</taxon>
        <taxon>Parnassiinae</taxon>
        <taxon>Parnassini</taxon>
        <taxon>Parnassius</taxon>
        <taxon>Parnassius</taxon>
    </lineage>
</organism>
<keyword evidence="4" id="KW-1185">Reference proteome</keyword>
<gene>
    <name evidence="3" type="ORF">PAPOLLO_LOCUS8040</name>
</gene>
<name>A0A8S3WMF7_PARAO</name>
<feature type="compositionally biased region" description="Polar residues" evidence="2">
    <location>
        <begin position="201"/>
        <end position="215"/>
    </location>
</feature>
<keyword evidence="1" id="KW-0175">Coiled coil</keyword>
<comment type="caution">
    <text evidence="3">The sequence shown here is derived from an EMBL/GenBank/DDBJ whole genome shotgun (WGS) entry which is preliminary data.</text>
</comment>
<protein>
    <submittedName>
        <fullName evidence="3">(apollo) hypothetical protein</fullName>
    </submittedName>
</protein>
<dbReference type="AlphaFoldDB" id="A0A8S3WMF7"/>
<evidence type="ECO:0000313" key="4">
    <source>
        <dbReference type="Proteomes" id="UP000691718"/>
    </source>
</evidence>
<dbReference type="EMBL" id="CAJQZP010000566">
    <property type="protein sequence ID" value="CAG4968981.1"/>
    <property type="molecule type" value="Genomic_DNA"/>
</dbReference>
<evidence type="ECO:0000313" key="3">
    <source>
        <dbReference type="EMBL" id="CAG4968981.1"/>
    </source>
</evidence>
<feature type="coiled-coil region" evidence="1">
    <location>
        <begin position="21"/>
        <end position="55"/>
    </location>
</feature>
<dbReference type="Proteomes" id="UP000691718">
    <property type="component" value="Unassembled WGS sequence"/>
</dbReference>
<evidence type="ECO:0000256" key="1">
    <source>
        <dbReference type="SAM" id="Coils"/>
    </source>
</evidence>
<feature type="region of interest" description="Disordered" evidence="2">
    <location>
        <begin position="179"/>
        <end position="215"/>
    </location>
</feature>
<accession>A0A8S3WMF7</accession>
<proteinExistence type="predicted"/>
<feature type="compositionally biased region" description="Basic and acidic residues" evidence="2">
    <location>
        <begin position="179"/>
        <end position="197"/>
    </location>
</feature>
<sequence length="239" mass="27875">MKEEMAAQTREIAEAATKNVSESINEKLTALVEENKNLKTEVKILHVKIKQMEEHRRKNNIFVFGVKEEQHNESLVESTIKLLEKNMNIHIDLHELNNAYRLGEKKDNKPRPILVTFTTNWRRNEVLKNKKKLDSGIYIKEDLSKETLEKRKRLLPQLKEERAKGNICYFVKDKIVTKEPKQAKRDKRKRDCTDSPDKLPNQPSTSTPKKINKTNMLDYVARGRSASLSLPTTKKKNDQ</sequence>